<dbReference type="GO" id="GO:0061630">
    <property type="term" value="F:ubiquitin protein ligase activity"/>
    <property type="evidence" value="ECO:0007669"/>
    <property type="project" value="TreeGrafter"/>
</dbReference>
<evidence type="ECO:0000256" key="2">
    <source>
        <dbReference type="SAM" id="MobiDB-lite"/>
    </source>
</evidence>
<feature type="compositionally biased region" description="Low complexity" evidence="2">
    <location>
        <begin position="395"/>
        <end position="417"/>
    </location>
</feature>
<feature type="region of interest" description="Disordered" evidence="2">
    <location>
        <begin position="195"/>
        <end position="219"/>
    </location>
</feature>
<keyword evidence="1" id="KW-0862">Zinc</keyword>
<evidence type="ECO:0000256" key="1">
    <source>
        <dbReference type="PROSITE-ProRule" id="PRU00175"/>
    </source>
</evidence>
<dbReference type="Proteomes" id="UP000800096">
    <property type="component" value="Unassembled WGS sequence"/>
</dbReference>
<organism evidence="4 5">
    <name type="scientific">Ampelomyces quisqualis</name>
    <name type="common">Powdery mildew agent</name>
    <dbReference type="NCBI Taxonomy" id="50730"/>
    <lineage>
        <taxon>Eukaryota</taxon>
        <taxon>Fungi</taxon>
        <taxon>Dikarya</taxon>
        <taxon>Ascomycota</taxon>
        <taxon>Pezizomycotina</taxon>
        <taxon>Dothideomycetes</taxon>
        <taxon>Pleosporomycetidae</taxon>
        <taxon>Pleosporales</taxon>
        <taxon>Pleosporineae</taxon>
        <taxon>Phaeosphaeriaceae</taxon>
        <taxon>Ampelomyces</taxon>
    </lineage>
</organism>
<dbReference type="OrthoDB" id="1711136at2759"/>
<keyword evidence="1" id="KW-0863">Zinc-finger</keyword>
<dbReference type="PANTHER" id="PTHR22696">
    <property type="entry name" value="E3 UBIQUITIN-PROTEIN LIGASE RNF26"/>
    <property type="match status" value="1"/>
</dbReference>
<dbReference type="GO" id="GO:0008270">
    <property type="term" value="F:zinc ion binding"/>
    <property type="evidence" value="ECO:0007669"/>
    <property type="project" value="UniProtKB-KW"/>
</dbReference>
<dbReference type="PROSITE" id="PS50089">
    <property type="entry name" value="ZF_RING_2"/>
    <property type="match status" value="1"/>
</dbReference>
<dbReference type="EMBL" id="ML979134">
    <property type="protein sequence ID" value="KAF1917300.1"/>
    <property type="molecule type" value="Genomic_DNA"/>
</dbReference>
<feature type="region of interest" description="Disordered" evidence="2">
    <location>
        <begin position="441"/>
        <end position="487"/>
    </location>
</feature>
<feature type="compositionally biased region" description="Low complexity" evidence="2">
    <location>
        <begin position="195"/>
        <end position="205"/>
    </location>
</feature>
<keyword evidence="5" id="KW-1185">Reference proteome</keyword>
<dbReference type="Gene3D" id="3.30.40.10">
    <property type="entry name" value="Zinc/RING finger domain, C3HC4 (zinc finger)"/>
    <property type="match status" value="1"/>
</dbReference>
<sequence length="613" mass="69123">MGTLTAECPRLDAHCPHKLATSCRLTSTLNCCACADERAHSRTYRVYIDGIGFVQRGTRWQGYCWFCKEFWTNRLAATDPPLETSQTRIPEIPDQSEFLNRWFEFHQGYRVAKLQDGTEQRMPVIGEPFKEVSPGFLPRTMDQLRQGVENDARRPENRLRRRRLTSEEARPQEPQQDIDSVLDELLAQASDDEIAQAPPSTATPQPTIPQPPVFRARPLNRGEARLQRARERFARVFGSPEDMQQDDYESPLSTMYNRAENRYLQAEERRASDTTAPPPLNGLSAQEQREIEDQLLWGVMRESANDAEPEENVWSYTPRRLQLAPPPRLHTTSVDYGRARTDQTYPRLLTGPVLDMALETALRQDLRARDSARATTNAASTRYPIAFSVPTAAEPTQSGISSTSSPSPQTSAGASPASMAVLLRHQARYEAMLADRMAEFERLRPEPQPADDTSREYPSDAENTRDASQATAPTLSSSSPDGSNNGMSQIQASIQQITSELHRLRLASEAITSARHSMHSHFQQQPERTAQTLDNQPGRPAAMSEEDMTRKIDCQVCYQQLADIALLPCGHMVMCQWCADVVIPVKHTHLPIRPSKCPMCRKTVKQRFKIHMG</sequence>
<accession>A0A6A5QR50</accession>
<feature type="domain" description="RING-type" evidence="3">
    <location>
        <begin position="554"/>
        <end position="601"/>
    </location>
</feature>
<dbReference type="GO" id="GO:0016567">
    <property type="term" value="P:protein ubiquitination"/>
    <property type="evidence" value="ECO:0007669"/>
    <property type="project" value="TreeGrafter"/>
</dbReference>
<gene>
    <name evidence="4" type="ORF">BDU57DRAFT_527954</name>
</gene>
<dbReference type="PANTHER" id="PTHR22696:SF1">
    <property type="entry name" value="E3 UBIQUITIN-PROTEIN LIGASE RNF26"/>
    <property type="match status" value="1"/>
</dbReference>
<dbReference type="SMART" id="SM00184">
    <property type="entry name" value="RING"/>
    <property type="match status" value="1"/>
</dbReference>
<feature type="region of interest" description="Disordered" evidence="2">
    <location>
        <begin position="514"/>
        <end position="546"/>
    </location>
</feature>
<dbReference type="AlphaFoldDB" id="A0A6A5QR50"/>
<dbReference type="InterPro" id="IPR013083">
    <property type="entry name" value="Znf_RING/FYVE/PHD"/>
</dbReference>
<proteinExistence type="predicted"/>
<feature type="compositionally biased region" description="Basic and acidic residues" evidence="2">
    <location>
        <begin position="452"/>
        <end position="465"/>
    </location>
</feature>
<evidence type="ECO:0000259" key="3">
    <source>
        <dbReference type="PROSITE" id="PS50089"/>
    </source>
</evidence>
<evidence type="ECO:0000313" key="4">
    <source>
        <dbReference type="EMBL" id="KAF1917300.1"/>
    </source>
</evidence>
<feature type="region of interest" description="Disordered" evidence="2">
    <location>
        <begin position="146"/>
        <end position="178"/>
    </location>
</feature>
<reference evidence="4" key="1">
    <citation type="journal article" date="2020" name="Stud. Mycol.">
        <title>101 Dothideomycetes genomes: a test case for predicting lifestyles and emergence of pathogens.</title>
        <authorList>
            <person name="Haridas S."/>
            <person name="Albert R."/>
            <person name="Binder M."/>
            <person name="Bloem J."/>
            <person name="Labutti K."/>
            <person name="Salamov A."/>
            <person name="Andreopoulos B."/>
            <person name="Baker S."/>
            <person name="Barry K."/>
            <person name="Bills G."/>
            <person name="Bluhm B."/>
            <person name="Cannon C."/>
            <person name="Castanera R."/>
            <person name="Culley D."/>
            <person name="Daum C."/>
            <person name="Ezra D."/>
            <person name="Gonzalez J."/>
            <person name="Henrissat B."/>
            <person name="Kuo A."/>
            <person name="Liang C."/>
            <person name="Lipzen A."/>
            <person name="Lutzoni F."/>
            <person name="Magnuson J."/>
            <person name="Mondo S."/>
            <person name="Nolan M."/>
            <person name="Ohm R."/>
            <person name="Pangilinan J."/>
            <person name="Park H.-J."/>
            <person name="Ramirez L."/>
            <person name="Alfaro M."/>
            <person name="Sun H."/>
            <person name="Tritt A."/>
            <person name="Yoshinaga Y."/>
            <person name="Zwiers L.-H."/>
            <person name="Turgeon B."/>
            <person name="Goodwin S."/>
            <person name="Spatafora J."/>
            <person name="Crous P."/>
            <person name="Grigoriev I."/>
        </authorList>
    </citation>
    <scope>NUCLEOTIDE SEQUENCE</scope>
    <source>
        <strain evidence="4">HMLAC05119</strain>
    </source>
</reference>
<feature type="compositionally biased region" description="Polar residues" evidence="2">
    <location>
        <begin position="466"/>
        <end position="487"/>
    </location>
</feature>
<dbReference type="GO" id="GO:0006511">
    <property type="term" value="P:ubiquitin-dependent protein catabolic process"/>
    <property type="evidence" value="ECO:0007669"/>
    <property type="project" value="TreeGrafter"/>
</dbReference>
<feature type="compositionally biased region" description="Polar residues" evidence="2">
    <location>
        <begin position="514"/>
        <end position="535"/>
    </location>
</feature>
<feature type="region of interest" description="Disordered" evidence="2">
    <location>
        <begin position="388"/>
        <end position="417"/>
    </location>
</feature>
<dbReference type="SUPFAM" id="SSF57850">
    <property type="entry name" value="RING/U-box"/>
    <property type="match status" value="1"/>
</dbReference>
<evidence type="ECO:0000313" key="5">
    <source>
        <dbReference type="Proteomes" id="UP000800096"/>
    </source>
</evidence>
<feature type="compositionally biased region" description="Basic and acidic residues" evidence="2">
    <location>
        <begin position="148"/>
        <end position="171"/>
    </location>
</feature>
<dbReference type="InterPro" id="IPR001841">
    <property type="entry name" value="Znf_RING"/>
</dbReference>
<name>A0A6A5QR50_AMPQU</name>
<protein>
    <recommendedName>
        <fullName evidence="3">RING-type domain-containing protein</fullName>
    </recommendedName>
</protein>
<keyword evidence="1" id="KW-0479">Metal-binding</keyword>
<dbReference type="Pfam" id="PF13920">
    <property type="entry name" value="zf-C3HC4_3"/>
    <property type="match status" value="1"/>
</dbReference>